<feature type="domain" description="SWIM-type" evidence="2">
    <location>
        <begin position="61"/>
        <end position="92"/>
    </location>
</feature>
<dbReference type="Proteomes" id="UP000789405">
    <property type="component" value="Unassembled WGS sequence"/>
</dbReference>
<accession>A0A9N9H0D8</accession>
<name>A0A9N9H0D8_9GLOM</name>
<dbReference type="OrthoDB" id="2371973at2759"/>
<keyword evidence="1" id="KW-0862">Zinc</keyword>
<gene>
    <name evidence="3" type="ORF">DERYTH_LOCUS10049</name>
</gene>
<organism evidence="3 4">
    <name type="scientific">Dentiscutata erythropus</name>
    <dbReference type="NCBI Taxonomy" id="1348616"/>
    <lineage>
        <taxon>Eukaryota</taxon>
        <taxon>Fungi</taxon>
        <taxon>Fungi incertae sedis</taxon>
        <taxon>Mucoromycota</taxon>
        <taxon>Glomeromycotina</taxon>
        <taxon>Glomeromycetes</taxon>
        <taxon>Diversisporales</taxon>
        <taxon>Gigasporaceae</taxon>
        <taxon>Dentiscutata</taxon>
    </lineage>
</organism>
<dbReference type="GO" id="GO:0008270">
    <property type="term" value="F:zinc ion binding"/>
    <property type="evidence" value="ECO:0007669"/>
    <property type="project" value="UniProtKB-KW"/>
</dbReference>
<dbReference type="AlphaFoldDB" id="A0A9N9H0D8"/>
<evidence type="ECO:0000313" key="3">
    <source>
        <dbReference type="EMBL" id="CAG8648451.1"/>
    </source>
</evidence>
<dbReference type="PANTHER" id="PTHR35385:SF2">
    <property type="entry name" value="PROTEIN B, PUTATIVE-RELATED"/>
    <property type="match status" value="1"/>
</dbReference>
<proteinExistence type="predicted"/>
<reference evidence="3" key="1">
    <citation type="submission" date="2021-06" db="EMBL/GenBank/DDBJ databases">
        <authorList>
            <person name="Kallberg Y."/>
            <person name="Tangrot J."/>
            <person name="Rosling A."/>
        </authorList>
    </citation>
    <scope>NUCLEOTIDE SEQUENCE</scope>
    <source>
        <strain evidence="3">MA453B</strain>
    </source>
</reference>
<dbReference type="EMBL" id="CAJVPY010005694">
    <property type="protein sequence ID" value="CAG8648451.1"/>
    <property type="molecule type" value="Genomic_DNA"/>
</dbReference>
<sequence>MEGFYEKWLLRIAHMHLGALCIAKHFLYPSWETINLNTIQKTNIEHEYIVPITNENNDILYTVNSEFGICSCLVGMSGALCKHQSAVLAKFHISMFNFILSLKPDNRAIYAHIALGYIAQDMFFYASLYTQPALQTQEVLYINDKVKISDNLSRTEWIEPEEPNKENKKIKEIDNSDFILFLEEIKLHVEKEVREKFINLFWDGHSLSSALHVHKDDLYLNAANEQELLEQYRDNILGSRNGKLMFKRLEAVISEYNKSEQGKAVLQEYNTNTGDVFILCIVINLMVRVYERILQSGEIYYMDASASFNSLNTSITLLYTSCMAGALPLGLFLTSDKLELTIERALNLLKTILPLNVFYSHGPQVGPMVFLTDNSNSVHNALKYCWPKALGYIAQDISFYASLHAQPALQDQEVLYINDKAKMSDNLSRTEWM</sequence>
<evidence type="ECO:0000259" key="2">
    <source>
        <dbReference type="PROSITE" id="PS50966"/>
    </source>
</evidence>
<protein>
    <submittedName>
        <fullName evidence="3">3921_t:CDS:1</fullName>
    </submittedName>
</protein>
<comment type="caution">
    <text evidence="3">The sequence shown here is derived from an EMBL/GenBank/DDBJ whole genome shotgun (WGS) entry which is preliminary data.</text>
</comment>
<keyword evidence="1" id="KW-0479">Metal-binding</keyword>
<keyword evidence="1" id="KW-0863">Zinc-finger</keyword>
<dbReference type="PROSITE" id="PS50966">
    <property type="entry name" value="ZF_SWIM"/>
    <property type="match status" value="1"/>
</dbReference>
<dbReference type="PANTHER" id="PTHR35385">
    <property type="entry name" value="PROTEIN B, PUTATIVE-RELATED-RELATED"/>
    <property type="match status" value="1"/>
</dbReference>
<evidence type="ECO:0000313" key="4">
    <source>
        <dbReference type="Proteomes" id="UP000789405"/>
    </source>
</evidence>
<evidence type="ECO:0000256" key="1">
    <source>
        <dbReference type="PROSITE-ProRule" id="PRU00325"/>
    </source>
</evidence>
<dbReference type="InterPro" id="IPR007527">
    <property type="entry name" value="Znf_SWIM"/>
</dbReference>
<keyword evidence="4" id="KW-1185">Reference proteome</keyword>